<accession>A0ACB0FFZ9</accession>
<reference evidence="1" key="1">
    <citation type="submission" date="2023-05" db="EMBL/GenBank/DDBJ databases">
        <authorList>
            <consortium name="ELIXIR-Norway"/>
        </authorList>
    </citation>
    <scope>NUCLEOTIDE SEQUENCE</scope>
</reference>
<gene>
    <name evidence="1" type="ORF">MRATA1EN3_LOCUS23223</name>
</gene>
<sequence length="179" mass="19066">MLTSHLPGKQLGHRREPPGPQSGGSQDPQLCNSPGPTDPDKPGLQTFVTPPARLHTRLNVSVCVPLQRTRISKVAVEVSAHSTPRGEPEGAALLLMPQRRNRGSERTECVVQTPQGHHPGCLVGTRRLVRCGVEMGPPVPSPGDLLLLPPRTPGCRSRCSVEREAGREGGSPGEPAENT</sequence>
<protein>
    <submittedName>
        <fullName evidence="1">Uncharacterized protein</fullName>
    </submittedName>
</protein>
<name>A0ACB0FFZ9_RANTA</name>
<evidence type="ECO:0000313" key="2">
    <source>
        <dbReference type="Proteomes" id="UP001162501"/>
    </source>
</evidence>
<proteinExistence type="predicted"/>
<dbReference type="EMBL" id="OX596090">
    <property type="protein sequence ID" value="CAI9712010.1"/>
    <property type="molecule type" value="Genomic_DNA"/>
</dbReference>
<organism evidence="1 2">
    <name type="scientific">Rangifer tarandus platyrhynchus</name>
    <name type="common">Svalbard reindeer</name>
    <dbReference type="NCBI Taxonomy" id="3082113"/>
    <lineage>
        <taxon>Eukaryota</taxon>
        <taxon>Metazoa</taxon>
        <taxon>Chordata</taxon>
        <taxon>Craniata</taxon>
        <taxon>Vertebrata</taxon>
        <taxon>Euteleostomi</taxon>
        <taxon>Mammalia</taxon>
        <taxon>Eutheria</taxon>
        <taxon>Laurasiatheria</taxon>
        <taxon>Artiodactyla</taxon>
        <taxon>Ruminantia</taxon>
        <taxon>Pecora</taxon>
        <taxon>Cervidae</taxon>
        <taxon>Odocoileinae</taxon>
        <taxon>Rangifer</taxon>
    </lineage>
</organism>
<evidence type="ECO:0000313" key="1">
    <source>
        <dbReference type="EMBL" id="CAI9712010.1"/>
    </source>
</evidence>
<dbReference type="Proteomes" id="UP001162501">
    <property type="component" value="Chromosome 6"/>
</dbReference>